<dbReference type="STRING" id="764103.G7E0R5"/>
<dbReference type="Pfam" id="PF00107">
    <property type="entry name" value="ADH_zinc_N"/>
    <property type="match status" value="1"/>
</dbReference>
<dbReference type="InterPro" id="IPR013149">
    <property type="entry name" value="ADH-like_C"/>
</dbReference>
<dbReference type="FunFam" id="3.40.50.720:FF:000068">
    <property type="entry name" value="Sorbitol dehydrogenase"/>
    <property type="match status" value="1"/>
</dbReference>
<sequence>MSKINATRTFSASSPLQKTLTVGLKMVADDTRIPTTLQALTLRGVKDLELTSDGLKADEKLKPDEVLVAPKKTGICGSDVHYLLHGKIGHFIVKKPMILGHESSAIVVRVGSDVKHLKKGDRVALEPGETCKTCEECRRGRYELCPNTIFAATPPFDGTLATFYKLPADLAYKLPEHVSLEDGALIEPLAVAVQSAVRVGQVTGNQNVVIFGCGPVGLLSMATCKAFSARRVIAIDVQQSRLDFAKSYAATDIYLPTKPGKDEDPIDYARRNAEEISKQLGITEGGAEAIDLILDCTGAPPCIQTAICLARQGGTVVQVGMGSENVVLPVTTLLCKELVYKGSFRYGPGVYDLAIDLVSQGKIDLKPLVTHRYKFKDAKKAFDAMIEGKGDDGKPPIKALISGPEDD</sequence>
<dbReference type="InterPro" id="IPR020843">
    <property type="entry name" value="ER"/>
</dbReference>
<dbReference type="Gene3D" id="3.90.180.10">
    <property type="entry name" value="Medium-chain alcohol dehydrogenases, catalytic domain"/>
    <property type="match status" value="1"/>
</dbReference>
<dbReference type="PANTHER" id="PTHR43161">
    <property type="entry name" value="SORBITOL DEHYDROGENASE"/>
    <property type="match status" value="1"/>
</dbReference>
<name>G7E0R5_MIXOS</name>
<dbReference type="InParanoid" id="G7E0R5"/>
<dbReference type="EMBL" id="BABT02000090">
    <property type="protein sequence ID" value="GAA96425.1"/>
    <property type="molecule type" value="Genomic_DNA"/>
</dbReference>
<organism evidence="8 9">
    <name type="scientific">Mixia osmundae (strain CBS 9802 / IAM 14324 / JCM 22182 / KY 12970)</name>
    <dbReference type="NCBI Taxonomy" id="764103"/>
    <lineage>
        <taxon>Eukaryota</taxon>
        <taxon>Fungi</taxon>
        <taxon>Dikarya</taxon>
        <taxon>Basidiomycota</taxon>
        <taxon>Pucciniomycotina</taxon>
        <taxon>Mixiomycetes</taxon>
        <taxon>Mixiales</taxon>
        <taxon>Mixiaceae</taxon>
        <taxon>Mixia</taxon>
    </lineage>
</organism>
<dbReference type="InterPro" id="IPR045306">
    <property type="entry name" value="SDH-like"/>
</dbReference>
<dbReference type="SUPFAM" id="SSF51735">
    <property type="entry name" value="NAD(P)-binding Rossmann-fold domains"/>
    <property type="match status" value="1"/>
</dbReference>
<reference evidence="8 9" key="2">
    <citation type="journal article" date="2012" name="Open Biol.">
        <title>Characteristics of nucleosomes and linker DNA regions on the genome of the basidiomycete Mixia osmundae revealed by mono- and dinucleosome mapping.</title>
        <authorList>
            <person name="Nishida H."/>
            <person name="Kondo S."/>
            <person name="Matsumoto T."/>
            <person name="Suzuki Y."/>
            <person name="Yoshikawa H."/>
            <person name="Taylor T.D."/>
            <person name="Sugiyama J."/>
        </authorList>
    </citation>
    <scope>NUCLEOTIDE SEQUENCE [LARGE SCALE GENOMIC DNA]</scope>
    <source>
        <strain evidence="9">CBS 9802 / IAM 14324 / JCM 22182 / KY 12970</strain>
    </source>
</reference>
<dbReference type="eggNOG" id="KOG0024">
    <property type="taxonomic scope" value="Eukaryota"/>
</dbReference>
<comment type="cofactor">
    <cofactor evidence="1">
        <name>Zn(2+)</name>
        <dbReference type="ChEBI" id="CHEBI:29105"/>
    </cofactor>
</comment>
<keyword evidence="6" id="KW-0520">NAD</keyword>
<dbReference type="PANTHER" id="PTHR43161:SF9">
    <property type="entry name" value="SORBITOL DEHYDROGENASE"/>
    <property type="match status" value="1"/>
</dbReference>
<protein>
    <recommendedName>
        <fullName evidence="7">Enoyl reductase (ER) domain-containing protein</fullName>
    </recommendedName>
</protein>
<feature type="domain" description="Enoyl reductase (ER)" evidence="7">
    <location>
        <begin position="44"/>
        <end position="390"/>
    </location>
</feature>
<dbReference type="InterPro" id="IPR011032">
    <property type="entry name" value="GroES-like_sf"/>
</dbReference>
<dbReference type="FunCoup" id="G7E0R5">
    <property type="interactions" value="85"/>
</dbReference>
<evidence type="ECO:0000256" key="4">
    <source>
        <dbReference type="ARBA" id="ARBA00022833"/>
    </source>
</evidence>
<evidence type="ECO:0000313" key="9">
    <source>
        <dbReference type="Proteomes" id="UP000009131"/>
    </source>
</evidence>
<gene>
    <name evidence="8" type="primary">Mo03092</name>
    <name evidence="8" type="ORF">E5Q_03092</name>
</gene>
<dbReference type="Gene3D" id="3.40.50.720">
    <property type="entry name" value="NAD(P)-binding Rossmann-like Domain"/>
    <property type="match status" value="1"/>
</dbReference>
<dbReference type="OrthoDB" id="2148442at2759"/>
<reference evidence="8 9" key="1">
    <citation type="journal article" date="2011" name="J. Gen. Appl. Microbiol.">
        <title>Draft genome sequencing of the enigmatic basidiomycete Mixia osmundae.</title>
        <authorList>
            <person name="Nishida H."/>
            <person name="Nagatsuka Y."/>
            <person name="Sugiyama J."/>
        </authorList>
    </citation>
    <scope>NUCLEOTIDE SEQUENCE [LARGE SCALE GENOMIC DNA]</scope>
    <source>
        <strain evidence="9">CBS 9802 / IAM 14324 / JCM 22182 / KY 12970</strain>
    </source>
</reference>
<evidence type="ECO:0000256" key="5">
    <source>
        <dbReference type="ARBA" id="ARBA00023002"/>
    </source>
</evidence>
<keyword evidence="9" id="KW-1185">Reference proteome</keyword>
<dbReference type="Proteomes" id="UP000009131">
    <property type="component" value="Unassembled WGS sequence"/>
</dbReference>
<dbReference type="HOGENOM" id="CLU_026673_11_5_1"/>
<evidence type="ECO:0000256" key="1">
    <source>
        <dbReference type="ARBA" id="ARBA00001947"/>
    </source>
</evidence>
<dbReference type="AlphaFoldDB" id="G7E0R5"/>
<dbReference type="RefSeq" id="XP_014567785.1">
    <property type="nucleotide sequence ID" value="XM_014712299.1"/>
</dbReference>
<keyword evidence="5" id="KW-0560">Oxidoreductase</keyword>
<dbReference type="InterPro" id="IPR036291">
    <property type="entry name" value="NAD(P)-bd_dom_sf"/>
</dbReference>
<dbReference type="GO" id="GO:0006062">
    <property type="term" value="P:sorbitol catabolic process"/>
    <property type="evidence" value="ECO:0007669"/>
    <property type="project" value="TreeGrafter"/>
</dbReference>
<dbReference type="Pfam" id="PF08240">
    <property type="entry name" value="ADH_N"/>
    <property type="match status" value="1"/>
</dbReference>
<comment type="caution">
    <text evidence="8">The sequence shown here is derived from an EMBL/GenBank/DDBJ whole genome shotgun (WGS) entry which is preliminary data.</text>
</comment>
<dbReference type="SMART" id="SM00829">
    <property type="entry name" value="PKS_ER"/>
    <property type="match status" value="1"/>
</dbReference>
<evidence type="ECO:0000256" key="2">
    <source>
        <dbReference type="ARBA" id="ARBA00008072"/>
    </source>
</evidence>
<dbReference type="InterPro" id="IPR013154">
    <property type="entry name" value="ADH-like_N"/>
</dbReference>
<evidence type="ECO:0000313" key="8">
    <source>
        <dbReference type="EMBL" id="GAA96425.1"/>
    </source>
</evidence>
<keyword evidence="4" id="KW-0862">Zinc</keyword>
<comment type="similarity">
    <text evidence="2">Belongs to the zinc-containing alcohol dehydrogenase family.</text>
</comment>
<dbReference type="SUPFAM" id="SSF50129">
    <property type="entry name" value="GroES-like"/>
    <property type="match status" value="1"/>
</dbReference>
<dbReference type="GO" id="GO:0046872">
    <property type="term" value="F:metal ion binding"/>
    <property type="evidence" value="ECO:0007669"/>
    <property type="project" value="UniProtKB-KW"/>
</dbReference>
<evidence type="ECO:0000259" key="7">
    <source>
        <dbReference type="SMART" id="SM00829"/>
    </source>
</evidence>
<dbReference type="CDD" id="cd05285">
    <property type="entry name" value="sorbitol_DH"/>
    <property type="match status" value="1"/>
</dbReference>
<evidence type="ECO:0000256" key="3">
    <source>
        <dbReference type="ARBA" id="ARBA00022723"/>
    </source>
</evidence>
<dbReference type="OMA" id="FETWYAM"/>
<accession>G7E0R5</accession>
<evidence type="ECO:0000256" key="6">
    <source>
        <dbReference type="ARBA" id="ARBA00023027"/>
    </source>
</evidence>
<keyword evidence="3" id="KW-0479">Metal-binding</keyword>
<proteinExistence type="inferred from homology"/>
<dbReference type="GO" id="GO:0003939">
    <property type="term" value="F:L-iditol 2-dehydrogenase (NAD+) activity"/>
    <property type="evidence" value="ECO:0007669"/>
    <property type="project" value="TreeGrafter"/>
</dbReference>